<accession>A0A1F5GZG0</accession>
<feature type="domain" description="PAS" evidence="1">
    <location>
        <begin position="36"/>
        <end position="81"/>
    </location>
</feature>
<protein>
    <recommendedName>
        <fullName evidence="1">PAS domain-containing protein</fullName>
    </recommendedName>
</protein>
<dbReference type="AlphaFoldDB" id="A0A1F5GZG0"/>
<dbReference type="InterPro" id="IPR035965">
    <property type="entry name" value="PAS-like_dom_sf"/>
</dbReference>
<dbReference type="Proteomes" id="UP000176740">
    <property type="component" value="Unassembled WGS sequence"/>
</dbReference>
<evidence type="ECO:0000313" key="2">
    <source>
        <dbReference type="EMBL" id="OGD97184.1"/>
    </source>
</evidence>
<dbReference type="Pfam" id="PF13188">
    <property type="entry name" value="PAS_8"/>
    <property type="match status" value="1"/>
</dbReference>
<dbReference type="STRING" id="1797725.A3A49_02250"/>
<dbReference type="Gene3D" id="3.30.450.20">
    <property type="entry name" value="PAS domain"/>
    <property type="match status" value="1"/>
</dbReference>
<evidence type="ECO:0000259" key="1">
    <source>
        <dbReference type="Pfam" id="PF13188"/>
    </source>
</evidence>
<gene>
    <name evidence="2" type="ORF">A3A49_02250</name>
</gene>
<dbReference type="SUPFAM" id="SSF55785">
    <property type="entry name" value="PYP-like sensor domain (PAS domain)"/>
    <property type="match status" value="1"/>
</dbReference>
<dbReference type="InterPro" id="IPR000014">
    <property type="entry name" value="PAS"/>
</dbReference>
<sequence length="145" mass="16410">MANDTQSLKDRIKILEVAKSKLSREWFEVEREKTKLLSAIENLPIGFLILDDYNKITLKNSAACKILGVEENKNWTVDEFQNSLGGDYDLKGDITICLQERVPIGPKDIKYGKKTIRIFISPIIILKKSLTVPGSTILIEEIMGE</sequence>
<reference evidence="2 3" key="1">
    <citation type="journal article" date="2016" name="Nat. Commun.">
        <title>Thousands of microbial genomes shed light on interconnected biogeochemical processes in an aquifer system.</title>
        <authorList>
            <person name="Anantharaman K."/>
            <person name="Brown C.T."/>
            <person name="Hug L.A."/>
            <person name="Sharon I."/>
            <person name="Castelle C.J."/>
            <person name="Probst A.J."/>
            <person name="Thomas B.C."/>
            <person name="Singh A."/>
            <person name="Wilkins M.J."/>
            <person name="Karaoz U."/>
            <person name="Brodie E.L."/>
            <person name="Williams K.H."/>
            <person name="Hubbard S.S."/>
            <person name="Banfield J.F."/>
        </authorList>
    </citation>
    <scope>NUCLEOTIDE SEQUENCE [LARGE SCALE GENOMIC DNA]</scope>
</reference>
<name>A0A1F5GZG0_9BACT</name>
<organism evidence="2 3">
    <name type="scientific">Candidatus Curtissbacteria bacterium RIFCSPLOWO2_01_FULL_38_11b</name>
    <dbReference type="NCBI Taxonomy" id="1797725"/>
    <lineage>
        <taxon>Bacteria</taxon>
        <taxon>Candidatus Curtissiibacteriota</taxon>
    </lineage>
</organism>
<proteinExistence type="predicted"/>
<dbReference type="EMBL" id="MFBO01000036">
    <property type="protein sequence ID" value="OGD97184.1"/>
    <property type="molecule type" value="Genomic_DNA"/>
</dbReference>
<comment type="caution">
    <text evidence="2">The sequence shown here is derived from an EMBL/GenBank/DDBJ whole genome shotgun (WGS) entry which is preliminary data.</text>
</comment>
<evidence type="ECO:0000313" key="3">
    <source>
        <dbReference type="Proteomes" id="UP000176740"/>
    </source>
</evidence>